<comment type="caution">
    <text evidence="2">The sequence shown here is derived from an EMBL/GenBank/DDBJ whole genome shotgun (WGS) entry which is preliminary data.</text>
</comment>
<reference evidence="2 3" key="1">
    <citation type="submission" date="2024-02" db="EMBL/GenBank/DDBJ databases">
        <title>Deinococcus carri NBRC 110142.</title>
        <authorList>
            <person name="Ichikawa N."/>
            <person name="Katano-Makiyama Y."/>
            <person name="Hidaka K."/>
        </authorList>
    </citation>
    <scope>NUCLEOTIDE SEQUENCE [LARGE SCALE GENOMIC DNA]</scope>
    <source>
        <strain evidence="2 3">NBRC 110142</strain>
    </source>
</reference>
<dbReference type="InterPro" id="IPR010985">
    <property type="entry name" value="Ribbon_hlx_hlx"/>
</dbReference>
<sequence>MTNATRISATLPPDLAAFLDEYQETHHLSSRSAALAEAVRALRDQNLQEAYQELGEAQRSGQETYPDDNLDGLENE</sequence>
<evidence type="ECO:0000256" key="1">
    <source>
        <dbReference type="SAM" id="MobiDB-lite"/>
    </source>
</evidence>
<keyword evidence="3" id="KW-1185">Reference proteome</keyword>
<dbReference type="RefSeq" id="WP_345467207.1">
    <property type="nucleotide sequence ID" value="NZ_BAABRP010000018.1"/>
</dbReference>
<proteinExistence type="predicted"/>
<gene>
    <name evidence="2" type="ORF">Dcar01_03230</name>
</gene>
<organism evidence="2 3">
    <name type="scientific">Deinococcus carri</name>
    <dbReference type="NCBI Taxonomy" id="1211323"/>
    <lineage>
        <taxon>Bacteria</taxon>
        <taxon>Thermotogati</taxon>
        <taxon>Deinococcota</taxon>
        <taxon>Deinococci</taxon>
        <taxon>Deinococcales</taxon>
        <taxon>Deinococcaceae</taxon>
        <taxon>Deinococcus</taxon>
    </lineage>
</organism>
<evidence type="ECO:0000313" key="2">
    <source>
        <dbReference type="EMBL" id="GAA5514474.1"/>
    </source>
</evidence>
<protein>
    <recommendedName>
        <fullName evidence="4">CopG family transcriptional regulator</fullName>
    </recommendedName>
</protein>
<accession>A0ABP9WAX3</accession>
<evidence type="ECO:0000313" key="3">
    <source>
        <dbReference type="Proteomes" id="UP001401887"/>
    </source>
</evidence>
<feature type="compositionally biased region" description="Acidic residues" evidence="1">
    <location>
        <begin position="65"/>
        <end position="76"/>
    </location>
</feature>
<dbReference type="SUPFAM" id="SSF47598">
    <property type="entry name" value="Ribbon-helix-helix"/>
    <property type="match status" value="1"/>
</dbReference>
<evidence type="ECO:0008006" key="4">
    <source>
        <dbReference type="Google" id="ProtNLM"/>
    </source>
</evidence>
<dbReference type="InterPro" id="IPR013321">
    <property type="entry name" value="Arc_rbn_hlx_hlx"/>
</dbReference>
<feature type="region of interest" description="Disordered" evidence="1">
    <location>
        <begin position="53"/>
        <end position="76"/>
    </location>
</feature>
<name>A0ABP9WAX3_9DEIO</name>
<dbReference type="CDD" id="cd22231">
    <property type="entry name" value="RHH_NikR_HicB-like"/>
    <property type="match status" value="1"/>
</dbReference>
<dbReference type="Proteomes" id="UP001401887">
    <property type="component" value="Unassembled WGS sequence"/>
</dbReference>
<dbReference type="Gene3D" id="1.10.1220.10">
    <property type="entry name" value="Met repressor-like"/>
    <property type="match status" value="1"/>
</dbReference>
<dbReference type="EMBL" id="BAABRP010000018">
    <property type="protein sequence ID" value="GAA5514474.1"/>
    <property type="molecule type" value="Genomic_DNA"/>
</dbReference>